<reference evidence="1 2" key="1">
    <citation type="submission" date="2023-07" db="EMBL/GenBank/DDBJ databases">
        <title>Sorghum-associated microbial communities from plants grown in Nebraska, USA.</title>
        <authorList>
            <person name="Schachtman D."/>
        </authorList>
    </citation>
    <scope>NUCLEOTIDE SEQUENCE [LARGE SCALE GENOMIC DNA]</scope>
    <source>
        <strain evidence="1 2">4256</strain>
    </source>
</reference>
<proteinExistence type="predicted"/>
<keyword evidence="2" id="KW-1185">Reference proteome</keyword>
<protein>
    <submittedName>
        <fullName evidence="1">Uncharacterized protein</fullName>
    </submittedName>
</protein>
<gene>
    <name evidence="1" type="ORF">J2W40_000135</name>
</gene>
<name>A0ABU1WVJ4_SPHXE</name>
<dbReference type="Proteomes" id="UP001267638">
    <property type="component" value="Unassembled WGS sequence"/>
</dbReference>
<evidence type="ECO:0000313" key="2">
    <source>
        <dbReference type="Proteomes" id="UP001267638"/>
    </source>
</evidence>
<dbReference type="RefSeq" id="WP_310221116.1">
    <property type="nucleotide sequence ID" value="NZ_JAVDWV010000001.1"/>
</dbReference>
<dbReference type="EMBL" id="JAVDWV010000001">
    <property type="protein sequence ID" value="MDR7153341.1"/>
    <property type="molecule type" value="Genomic_DNA"/>
</dbReference>
<evidence type="ECO:0000313" key="1">
    <source>
        <dbReference type="EMBL" id="MDR7153341.1"/>
    </source>
</evidence>
<accession>A0ABU1WVJ4</accession>
<organism evidence="1 2">
    <name type="scientific">Sphingobium xenophagum</name>
    <dbReference type="NCBI Taxonomy" id="121428"/>
    <lineage>
        <taxon>Bacteria</taxon>
        <taxon>Pseudomonadati</taxon>
        <taxon>Pseudomonadota</taxon>
        <taxon>Alphaproteobacteria</taxon>
        <taxon>Sphingomonadales</taxon>
        <taxon>Sphingomonadaceae</taxon>
        <taxon>Sphingobium</taxon>
    </lineage>
</organism>
<sequence length="40" mass="4407">MIDTLSLLVSHGVILLTAWRLLSRDDLDRDPEPDGETGDA</sequence>
<comment type="caution">
    <text evidence="1">The sequence shown here is derived from an EMBL/GenBank/DDBJ whole genome shotgun (WGS) entry which is preliminary data.</text>
</comment>